<dbReference type="Gene3D" id="3.20.20.140">
    <property type="entry name" value="Metal-dependent hydrolases"/>
    <property type="match status" value="2"/>
</dbReference>
<dbReference type="InterPro" id="IPR006329">
    <property type="entry name" value="AMPD"/>
</dbReference>
<keyword evidence="7" id="KW-0862">Zinc</keyword>
<dbReference type="GO" id="GO:0046872">
    <property type="term" value="F:metal ion binding"/>
    <property type="evidence" value="ECO:0007669"/>
    <property type="project" value="UniProtKB-KW"/>
</dbReference>
<dbReference type="VEuPathDB" id="TriTrypDB:ADEAN_000400300"/>
<dbReference type="GO" id="GO:0032264">
    <property type="term" value="P:IMP salvage"/>
    <property type="evidence" value="ECO:0007669"/>
    <property type="project" value="UniProtKB-UniPathway"/>
</dbReference>
<dbReference type="Proteomes" id="UP000515908">
    <property type="component" value="Chromosome 07"/>
</dbReference>
<dbReference type="GO" id="GO:0046033">
    <property type="term" value="P:AMP metabolic process"/>
    <property type="evidence" value="ECO:0007669"/>
    <property type="project" value="TreeGrafter"/>
</dbReference>
<proteinExistence type="inferred from homology"/>
<gene>
    <name evidence="9" type="ORF">ADEAN_000400300</name>
</gene>
<evidence type="ECO:0000256" key="8">
    <source>
        <dbReference type="SAM" id="MobiDB-lite"/>
    </source>
</evidence>
<dbReference type="EC" id="3.5.4.6" evidence="4"/>
<dbReference type="PANTHER" id="PTHR11359">
    <property type="entry name" value="AMP DEAMINASE"/>
    <property type="match status" value="1"/>
</dbReference>
<keyword evidence="6" id="KW-0378">Hydrolase</keyword>
<dbReference type="EMBL" id="LR877151">
    <property type="protein sequence ID" value="CAD2216541.1"/>
    <property type="molecule type" value="Genomic_DNA"/>
</dbReference>
<keyword evidence="10" id="KW-1185">Reference proteome</keyword>
<evidence type="ECO:0000256" key="2">
    <source>
        <dbReference type="ARBA" id="ARBA00004955"/>
    </source>
</evidence>
<feature type="compositionally biased region" description="Basic and acidic residues" evidence="8">
    <location>
        <begin position="1196"/>
        <end position="1205"/>
    </location>
</feature>
<evidence type="ECO:0000256" key="3">
    <source>
        <dbReference type="ARBA" id="ARBA00006676"/>
    </source>
</evidence>
<dbReference type="OrthoDB" id="1723809at2759"/>
<evidence type="ECO:0000313" key="9">
    <source>
        <dbReference type="EMBL" id="CAD2216541.1"/>
    </source>
</evidence>
<dbReference type="GO" id="GO:0005829">
    <property type="term" value="C:cytosol"/>
    <property type="evidence" value="ECO:0007669"/>
    <property type="project" value="TreeGrafter"/>
</dbReference>
<dbReference type="Gene3D" id="4.10.800.20">
    <property type="match status" value="2"/>
</dbReference>
<evidence type="ECO:0000256" key="4">
    <source>
        <dbReference type="ARBA" id="ARBA00012775"/>
    </source>
</evidence>
<dbReference type="PANTHER" id="PTHR11359:SF4">
    <property type="entry name" value="AMP DEAMINASE"/>
    <property type="match status" value="1"/>
</dbReference>
<keyword evidence="5" id="KW-0479">Metal-binding</keyword>
<organism evidence="9 10">
    <name type="scientific">Angomonas deanei</name>
    <dbReference type="NCBI Taxonomy" id="59799"/>
    <lineage>
        <taxon>Eukaryota</taxon>
        <taxon>Discoba</taxon>
        <taxon>Euglenozoa</taxon>
        <taxon>Kinetoplastea</taxon>
        <taxon>Metakinetoplastina</taxon>
        <taxon>Trypanosomatida</taxon>
        <taxon>Trypanosomatidae</taxon>
        <taxon>Strigomonadinae</taxon>
        <taxon>Angomonas</taxon>
    </lineage>
</organism>
<evidence type="ECO:0000256" key="7">
    <source>
        <dbReference type="ARBA" id="ARBA00022833"/>
    </source>
</evidence>
<comment type="cofactor">
    <cofactor evidence="1">
        <name>Zn(2+)</name>
        <dbReference type="ChEBI" id="CHEBI:29105"/>
    </cofactor>
</comment>
<sequence length="1249" mass="144383">MFFLLNAEMEEKHHLRKAGGVFANVTKVDNSVSLYKCADAQDLLEVLIDCCVKIPDAPIRLIDGRNSTLRELLNAYGVHDPSRLSVEGLGWQPRSNEQNFLEPSPQDEALSAELRYTFLNLHGLLSSRFLKRYFKRAERSTHTPQAAEYRIPIFTTYPEEIKFISSTLFNNSMGPYTRSRWILQLRMQESPPEHYPRRDCNTVQDQLDNVFLPLLKATIAPNVTQNGPVAWFMKQLGGLEVDIPSDMVEVDFDPNVGNPSTVPSYSGQSSLYYMYYVYANLVVLNSLRKRLGLNTFQLRVRGTTMDSATGGYILADVITRATPLMDYPVLQYLCGMHEVGMTVSPLCDMAMSKVPYKDNPLPNFLHRCMRVTIATEAPLLYHHSPIALHEEYATAQKMFRLSPLDMTELARNSVIVSSYPEAVKRKWLGENYKSGLGGNQFHLSEVTNIRLSFREESWQLEREMLRDIYLNRVAERGAGLSRWHFLSNVHEVEYNTVLDSRIRFPRTVLNGPQKIKKWEKAAQKVAKAVDIRCRYQWKPPNPWELTSAKRDVEADFQRKTDTFNEDEWTYAGSDAVFIGYKKSAIRAWPRSLPTLDDFHRDLTELQEICRSPDVKEFAHARLENLDHKFRLHLALNHANEAGTTEERTSSNRDIYQATKVDTHIHMAAGMTPKQILNFVLRKYEENADDIAMKKGDEIITLGKLFTKAGITKNLTVDQLAVQADHTLFERFDNFNNRYNPMENGDLRSLMLKTDNFMNGRYFAELIHDVFAQYSRDQYTYAENRVSVYGINIKEWDKLSDWFATHGMTNKHNKWIIQVPRVYKVFRGQNVIGSFGQYLQNIFEPLWEVSLHPGEHPTLHNFLKHVSGFDSVDNEATLDLPFNPISPWAWTSIENPPYNYYLYFLYANIRTLNEFRASRGFSTFALRPHCGESGSDEHLYGAFICANSICHGINLRNDNPMQYLYYLAQIGLHVSPLSNNALFLRFLNNPFPDFFRRGLNVSLSTDDPMMFHQTQEPLIEEYSIAARVWGLSLNDLCEIARNSVLQCGFDNNFKREAIGSRWYMSSSLGNDPLRTHLSDIRVAFRFETYHTELRHLEVNAGRKVERFKLTSDEEREISELNVNIKPETIILSTHDQAMEVMLRDIEGKREQIRLSKIHVDALRRQQHSLVENITDMGINREKKFEEESKHLRSEKLHYERQERNDRGASASNTVQRLMQWKPTPPKPAVDTTFDSKTGRPLPPVRKYSTM</sequence>
<feature type="region of interest" description="Disordered" evidence="8">
    <location>
        <begin position="1196"/>
        <end position="1249"/>
    </location>
</feature>
<dbReference type="PROSITE" id="PS00485">
    <property type="entry name" value="A_DEAMINASE"/>
    <property type="match status" value="1"/>
</dbReference>
<dbReference type="SUPFAM" id="SSF51556">
    <property type="entry name" value="Metallo-dependent hydrolases"/>
    <property type="match status" value="2"/>
</dbReference>
<name>A0A7G2CBY6_9TRYP</name>
<comment type="pathway">
    <text evidence="2">Purine metabolism; IMP biosynthesis via salvage pathway; IMP from AMP: step 1/1.</text>
</comment>
<evidence type="ECO:0000256" key="1">
    <source>
        <dbReference type="ARBA" id="ARBA00001947"/>
    </source>
</evidence>
<dbReference type="InterPro" id="IPR032466">
    <property type="entry name" value="Metal_Hydrolase"/>
</dbReference>
<dbReference type="GO" id="GO:0003876">
    <property type="term" value="F:AMP deaminase activity"/>
    <property type="evidence" value="ECO:0007669"/>
    <property type="project" value="UniProtKB-EC"/>
</dbReference>
<reference evidence="9 10" key="1">
    <citation type="submission" date="2020-08" db="EMBL/GenBank/DDBJ databases">
        <authorList>
            <person name="Newling K."/>
            <person name="Davey J."/>
            <person name="Forrester S."/>
        </authorList>
    </citation>
    <scope>NUCLEOTIDE SEQUENCE [LARGE SCALE GENOMIC DNA]</scope>
    <source>
        <strain evidence="10">Crithidia deanei Carvalho (ATCC PRA-265)</strain>
    </source>
</reference>
<dbReference type="UniPathway" id="UPA00591">
    <property type="reaction ID" value="UER00663"/>
</dbReference>
<dbReference type="InterPro" id="IPR006650">
    <property type="entry name" value="A/AMP_deam_AS"/>
</dbReference>
<accession>A0A7G2CBY6</accession>
<evidence type="ECO:0000256" key="6">
    <source>
        <dbReference type="ARBA" id="ARBA00022801"/>
    </source>
</evidence>
<evidence type="ECO:0000313" key="10">
    <source>
        <dbReference type="Proteomes" id="UP000515908"/>
    </source>
</evidence>
<dbReference type="FunFam" id="3.20.20.140:FF:000035">
    <property type="entry name" value="Probable amp deaminase"/>
    <property type="match status" value="1"/>
</dbReference>
<comment type="similarity">
    <text evidence="3">Belongs to the metallo-dependent hydrolases superfamily. Adenosine and AMP deaminases family.</text>
</comment>
<dbReference type="Pfam" id="PF19326">
    <property type="entry name" value="AMP_deaminase"/>
    <property type="match status" value="2"/>
</dbReference>
<dbReference type="AlphaFoldDB" id="A0A7G2CBY6"/>
<evidence type="ECO:0000256" key="5">
    <source>
        <dbReference type="ARBA" id="ARBA00022723"/>
    </source>
</evidence>
<protein>
    <recommendedName>
        <fullName evidence="4">AMP deaminase</fullName>
        <ecNumber evidence="4">3.5.4.6</ecNumber>
    </recommendedName>
</protein>
<dbReference type="FunFam" id="4.10.800.20:FF:000004">
    <property type="entry name" value="Probable amp deaminase"/>
    <property type="match status" value="1"/>
</dbReference>